<dbReference type="PANTHER" id="PTHR48098">
    <property type="entry name" value="ENTEROCHELIN ESTERASE-RELATED"/>
    <property type="match status" value="1"/>
</dbReference>
<dbReference type="Pfam" id="PF17389">
    <property type="entry name" value="Bac_rhamnosid6H"/>
    <property type="match status" value="1"/>
</dbReference>
<comment type="caution">
    <text evidence="3">The sequence shown here is derived from an EMBL/GenBank/DDBJ whole genome shotgun (WGS) entry which is preliminary data.</text>
</comment>
<keyword evidence="4" id="KW-1185">Reference proteome</keyword>
<organism evidence="3 4">
    <name type="scientific">Duganella rivi</name>
    <dbReference type="NCBI Taxonomy" id="2666083"/>
    <lineage>
        <taxon>Bacteria</taxon>
        <taxon>Pseudomonadati</taxon>
        <taxon>Pseudomonadota</taxon>
        <taxon>Betaproteobacteria</taxon>
        <taxon>Burkholderiales</taxon>
        <taxon>Oxalobacteraceae</taxon>
        <taxon>Telluria group</taxon>
        <taxon>Duganella</taxon>
    </lineage>
</organism>
<dbReference type="Gene3D" id="1.50.10.10">
    <property type="match status" value="1"/>
</dbReference>
<proteinExistence type="predicted"/>
<reference evidence="3 4" key="1">
    <citation type="submission" date="2019-12" db="EMBL/GenBank/DDBJ databases">
        <title>Novel species isolated from a subtropical stream in China.</title>
        <authorList>
            <person name="Lu H."/>
        </authorList>
    </citation>
    <scope>NUCLEOTIDE SEQUENCE [LARGE SCALE GENOMIC DNA]</scope>
    <source>
        <strain evidence="3 4">FT55W</strain>
    </source>
</reference>
<dbReference type="Pfam" id="PF00756">
    <property type="entry name" value="Esterase"/>
    <property type="match status" value="1"/>
</dbReference>
<dbReference type="Proteomes" id="UP000450012">
    <property type="component" value="Unassembled WGS sequence"/>
</dbReference>
<dbReference type="SUPFAM" id="SSF48208">
    <property type="entry name" value="Six-hairpin glycosidases"/>
    <property type="match status" value="1"/>
</dbReference>
<dbReference type="EMBL" id="WWCK01000005">
    <property type="protein sequence ID" value="MYM68707.1"/>
    <property type="molecule type" value="Genomic_DNA"/>
</dbReference>
<evidence type="ECO:0000259" key="2">
    <source>
        <dbReference type="Pfam" id="PF17389"/>
    </source>
</evidence>
<accession>A0A7X4KD60</accession>
<evidence type="ECO:0000313" key="3">
    <source>
        <dbReference type="EMBL" id="MYM68707.1"/>
    </source>
</evidence>
<protein>
    <submittedName>
        <fullName evidence="3">Esterase</fullName>
    </submittedName>
</protein>
<dbReference type="AlphaFoldDB" id="A0A7X4KD60"/>
<dbReference type="PANTHER" id="PTHR48098:SF6">
    <property type="entry name" value="FERRI-BACILLIBACTIN ESTERASE BESA"/>
    <property type="match status" value="1"/>
</dbReference>
<dbReference type="InterPro" id="IPR008928">
    <property type="entry name" value="6-hairpin_glycosidase_sf"/>
</dbReference>
<gene>
    <name evidence="3" type="ORF">GTP45_17975</name>
</gene>
<keyword evidence="1" id="KW-0732">Signal</keyword>
<feature type="chain" id="PRO_5031104969" evidence="1">
    <location>
        <begin position="26"/>
        <end position="1080"/>
    </location>
</feature>
<feature type="domain" description="Alpha-L-rhamnosidase six-hairpin glycosidase" evidence="2">
    <location>
        <begin position="255"/>
        <end position="363"/>
    </location>
</feature>
<evidence type="ECO:0000313" key="4">
    <source>
        <dbReference type="Proteomes" id="UP000450012"/>
    </source>
</evidence>
<name>A0A7X4KD60_9BURK</name>
<dbReference type="RefSeq" id="WP_161015245.1">
    <property type="nucleotide sequence ID" value="NZ_WWCK01000005.1"/>
</dbReference>
<sequence>MKKRLTSLALALPALAVIGAPQVHAGAGSATANYPTWDGKQETVRYATPDAGAALRSYTQSTTMRVREGGKQEISYTESAALPTVRSGNLAFDALFALAGSEMKLDSVSEIRDGSYNAGNAIPCECFETGELWHYVWTRDLSYAASLSLGMLDPQRTRNSLEFKLAGYRDGVNAGLHAVGDGYQIVQDTGSGGSWPVSTDRVTWAFGADEALKALPPDQRAAFAAKALHALRNTLENDRIAIWDAADGLYNGEESFLDWRDQTYAAWMPNELSYMATSKALSTNAAHYKALTLAAQLAKEQGDAALAARYAGWAADLKIAINKRFWQADSGMYSSVTAGHFDGAAMYKYDWLGQSLAIVTGIADQKQAQSILAHYPHGPFGAPVIWPQQSNTAVYHNRAMWPFVTAYGLKAAAIGGSVAVADAAYDTLMRGAATNLSNMENLEWLSGQPTLDDGELSGPVVNSRRQLWSVGGYLGMVVGSVFGVQTTNDGITLKPFITAKLRREAFAGSEAITLNNLSIRGKRMQVRVLLPAVAQGNGYYAVDSITLNGKPAQAALAWDALGDDNAIEIRLGKLLPGQQAKRSVSAKPLVQDASVYAPAEPRIAKLERGAYGYPTLRIEAGAGAQAGVVYNIYRNGQLVGPRISADKWADRRADASANLCYAVEAVYAKSGNRSHHSMPVCLNEGENIATARVDFGASPSDIFTQQIKIERAGSYALQIKYRNTAHQINLGVSGGVKWAALKDSTGNIVANGVLQLPHSPADEGAKYSTPLRAKLTPGSYTLQLSDFYNMSYMKNNATYSDAGGVKGASNKFDIHGVRVMPVPDSDAPTKAVATGTLRIVDNFASPQLNNSRKLRIYLPPGYDANPQQRYPVLYMHDGQNLFDPKTAAYGAAWEIATAMDKLIASGAIEPAIVVGIDNTPDRVGEYTPCCDKQYGGGKLDAYAAFIVDTVKPWADANLRTLKDRENTAIMGSSLGGIASVYIGQKYPQVFSKAGGVSSSFWWNDQFFIKNVPARQPVKFYIDAGTEGDGIADTRKMRDAMLAQGYQLNEDLYYYEAEGGSHNEKSWSARVALPLTWFFKK</sequence>
<dbReference type="SUPFAM" id="SSF53474">
    <property type="entry name" value="alpha/beta-Hydrolases"/>
    <property type="match status" value="1"/>
</dbReference>
<dbReference type="InterPro" id="IPR012341">
    <property type="entry name" value="6hp_glycosidase-like_sf"/>
</dbReference>
<dbReference type="Gene3D" id="3.40.50.1820">
    <property type="entry name" value="alpha/beta hydrolase"/>
    <property type="match status" value="1"/>
</dbReference>
<dbReference type="InterPro" id="IPR035396">
    <property type="entry name" value="Bac_rhamnosid6H"/>
</dbReference>
<dbReference type="GO" id="GO:0005975">
    <property type="term" value="P:carbohydrate metabolic process"/>
    <property type="evidence" value="ECO:0007669"/>
    <property type="project" value="InterPro"/>
</dbReference>
<feature type="signal peptide" evidence="1">
    <location>
        <begin position="1"/>
        <end position="25"/>
    </location>
</feature>
<dbReference type="InterPro" id="IPR050583">
    <property type="entry name" value="Mycobacterial_A85_antigen"/>
</dbReference>
<evidence type="ECO:0000256" key="1">
    <source>
        <dbReference type="SAM" id="SignalP"/>
    </source>
</evidence>
<dbReference type="InterPro" id="IPR000801">
    <property type="entry name" value="Esterase-like"/>
</dbReference>
<dbReference type="InterPro" id="IPR029058">
    <property type="entry name" value="AB_hydrolase_fold"/>
</dbReference>